<dbReference type="EMBL" id="GL732589">
    <property type="protein sequence ID" value="EFX73542.1"/>
    <property type="molecule type" value="Genomic_DNA"/>
</dbReference>
<evidence type="ECO:0000313" key="2">
    <source>
        <dbReference type="EMBL" id="EFX73542.1"/>
    </source>
</evidence>
<accession>E9H3P1</accession>
<dbReference type="PANTHER" id="PTHR21261:SF2">
    <property type="entry name" value="GH04238P-RELATED"/>
    <property type="match status" value="1"/>
</dbReference>
<organism evidence="2 3">
    <name type="scientific">Daphnia pulex</name>
    <name type="common">Water flea</name>
    <dbReference type="NCBI Taxonomy" id="6669"/>
    <lineage>
        <taxon>Eukaryota</taxon>
        <taxon>Metazoa</taxon>
        <taxon>Ecdysozoa</taxon>
        <taxon>Arthropoda</taxon>
        <taxon>Crustacea</taxon>
        <taxon>Branchiopoda</taxon>
        <taxon>Diplostraca</taxon>
        <taxon>Cladocera</taxon>
        <taxon>Anomopoda</taxon>
        <taxon>Daphniidae</taxon>
        <taxon>Daphnia</taxon>
    </lineage>
</organism>
<dbReference type="PANTHER" id="PTHR21261">
    <property type="entry name" value="BEAT PROTEIN"/>
    <property type="match status" value="1"/>
</dbReference>
<dbReference type="KEGG" id="dpx:DAPPUDRAFT_252876"/>
<feature type="region of interest" description="Disordered" evidence="1">
    <location>
        <begin position="21"/>
        <end position="52"/>
    </location>
</feature>
<dbReference type="HOGENOM" id="CLU_761336_0_0_1"/>
<gene>
    <name evidence="2" type="ORF">DAPPUDRAFT_252876</name>
</gene>
<reference evidence="2 3" key="1">
    <citation type="journal article" date="2011" name="Science">
        <title>The ecoresponsive genome of Daphnia pulex.</title>
        <authorList>
            <person name="Colbourne J.K."/>
            <person name="Pfrender M.E."/>
            <person name="Gilbert D."/>
            <person name="Thomas W.K."/>
            <person name="Tucker A."/>
            <person name="Oakley T.H."/>
            <person name="Tokishita S."/>
            <person name="Aerts A."/>
            <person name="Arnold G.J."/>
            <person name="Basu M.K."/>
            <person name="Bauer D.J."/>
            <person name="Caceres C.E."/>
            <person name="Carmel L."/>
            <person name="Casola C."/>
            <person name="Choi J.H."/>
            <person name="Detter J.C."/>
            <person name="Dong Q."/>
            <person name="Dusheyko S."/>
            <person name="Eads B.D."/>
            <person name="Frohlich T."/>
            <person name="Geiler-Samerotte K.A."/>
            <person name="Gerlach D."/>
            <person name="Hatcher P."/>
            <person name="Jogdeo S."/>
            <person name="Krijgsveld J."/>
            <person name="Kriventseva E.V."/>
            <person name="Kultz D."/>
            <person name="Laforsch C."/>
            <person name="Lindquist E."/>
            <person name="Lopez J."/>
            <person name="Manak J.R."/>
            <person name="Muller J."/>
            <person name="Pangilinan J."/>
            <person name="Patwardhan R.P."/>
            <person name="Pitluck S."/>
            <person name="Pritham E.J."/>
            <person name="Rechtsteiner A."/>
            <person name="Rho M."/>
            <person name="Rogozin I.B."/>
            <person name="Sakarya O."/>
            <person name="Salamov A."/>
            <person name="Schaack S."/>
            <person name="Shapiro H."/>
            <person name="Shiga Y."/>
            <person name="Skalitzky C."/>
            <person name="Smith Z."/>
            <person name="Souvorov A."/>
            <person name="Sung W."/>
            <person name="Tang Z."/>
            <person name="Tsuchiya D."/>
            <person name="Tu H."/>
            <person name="Vos H."/>
            <person name="Wang M."/>
            <person name="Wolf Y.I."/>
            <person name="Yamagata H."/>
            <person name="Yamada T."/>
            <person name="Ye Y."/>
            <person name="Shaw J.R."/>
            <person name="Andrews J."/>
            <person name="Crease T.J."/>
            <person name="Tang H."/>
            <person name="Lucas S.M."/>
            <person name="Robertson H.M."/>
            <person name="Bork P."/>
            <person name="Koonin E.V."/>
            <person name="Zdobnov E.M."/>
            <person name="Grigoriev I.V."/>
            <person name="Lynch M."/>
            <person name="Boore J.L."/>
        </authorList>
    </citation>
    <scope>NUCLEOTIDE SEQUENCE [LARGE SCALE GENOMIC DNA]</scope>
</reference>
<sequence length="364" mass="40822">MIEVTVLHKACKIERNTMDRSSTLTVQTNQDHKTEKSVQQSSVKPSPDAADSNKEVIELHQAEIETLEKSSAEQWQLLAELKNRLRASRAVNLSLRQQRLQQSQQLQQQLLKCGGFLEPKQVQHTSHPKGLSGAIALAFDYLVGFTFGDNKLHPCKTDTFNKYTLRMSYEALRYAPVVDVQYAKDLGGAKLVLISSFDVVMAILAPKTGPGNSAGADYHLRPDRRTSESSFLLFGQSKPIPFKKFNIGGASKDGRTNIFLTPPYLARCFVAVVCLKTRLMVEMDGMPAKVVNRRGLYDVTLYRVVHDRSLRQETIFECVLSIPATHGSSRVLEASSRREPFDVRFHHPLSSHSSYITYRGEIGP</sequence>
<protein>
    <submittedName>
        <fullName evidence="2">Uncharacterized protein</fullName>
    </submittedName>
</protein>
<dbReference type="InParanoid" id="E9H3P1"/>
<keyword evidence="3" id="KW-1185">Reference proteome</keyword>
<proteinExistence type="predicted"/>
<name>E9H3P1_DAPPU</name>
<evidence type="ECO:0000313" key="3">
    <source>
        <dbReference type="Proteomes" id="UP000000305"/>
    </source>
</evidence>
<dbReference type="AlphaFoldDB" id="E9H3P1"/>
<evidence type="ECO:0000256" key="1">
    <source>
        <dbReference type="SAM" id="MobiDB-lite"/>
    </source>
</evidence>
<dbReference type="Proteomes" id="UP000000305">
    <property type="component" value="Unassembled WGS sequence"/>
</dbReference>